<sequence>IDPSFVVDIAGSVEKYQIKGVIYFGNSHFIMRVWKGMEDVWTYDGMRHNGDFRYEGKSSKIRGLRRLGSKVAVAALYIKSVE</sequence>
<dbReference type="Proteomes" id="UP000320762">
    <property type="component" value="Unassembled WGS sequence"/>
</dbReference>
<feature type="non-terminal residue" evidence="1">
    <location>
        <position position="1"/>
    </location>
</feature>
<dbReference type="AlphaFoldDB" id="A0A550BTU6"/>
<comment type="caution">
    <text evidence="1">The sequence shown here is derived from an EMBL/GenBank/DDBJ whole genome shotgun (WGS) entry which is preliminary data.</text>
</comment>
<reference evidence="1 2" key="1">
    <citation type="journal article" date="2019" name="New Phytol.">
        <title>Comparative genomics reveals unique wood-decay strategies and fruiting body development in the Schizophyllaceae.</title>
        <authorList>
            <person name="Almasi E."/>
            <person name="Sahu N."/>
            <person name="Krizsan K."/>
            <person name="Balint B."/>
            <person name="Kovacs G.M."/>
            <person name="Kiss B."/>
            <person name="Cseklye J."/>
            <person name="Drula E."/>
            <person name="Henrissat B."/>
            <person name="Nagy I."/>
            <person name="Chovatia M."/>
            <person name="Adam C."/>
            <person name="LaButti K."/>
            <person name="Lipzen A."/>
            <person name="Riley R."/>
            <person name="Grigoriev I.V."/>
            <person name="Nagy L.G."/>
        </authorList>
    </citation>
    <scope>NUCLEOTIDE SEQUENCE [LARGE SCALE GENOMIC DNA]</scope>
    <source>
        <strain evidence="1 2">NL-1724</strain>
    </source>
</reference>
<gene>
    <name evidence="1" type="ORF">BD626DRAFT_414891</name>
</gene>
<keyword evidence="2" id="KW-1185">Reference proteome</keyword>
<name>A0A550BTU6_9AGAR</name>
<evidence type="ECO:0000313" key="1">
    <source>
        <dbReference type="EMBL" id="TRM55965.1"/>
    </source>
</evidence>
<evidence type="ECO:0000313" key="2">
    <source>
        <dbReference type="Proteomes" id="UP000320762"/>
    </source>
</evidence>
<proteinExistence type="predicted"/>
<organism evidence="1 2">
    <name type="scientific">Schizophyllum amplum</name>
    <dbReference type="NCBI Taxonomy" id="97359"/>
    <lineage>
        <taxon>Eukaryota</taxon>
        <taxon>Fungi</taxon>
        <taxon>Dikarya</taxon>
        <taxon>Basidiomycota</taxon>
        <taxon>Agaricomycotina</taxon>
        <taxon>Agaricomycetes</taxon>
        <taxon>Agaricomycetidae</taxon>
        <taxon>Agaricales</taxon>
        <taxon>Schizophyllaceae</taxon>
        <taxon>Schizophyllum</taxon>
    </lineage>
</organism>
<dbReference type="EMBL" id="VDMD01000084">
    <property type="protein sequence ID" value="TRM55965.1"/>
    <property type="molecule type" value="Genomic_DNA"/>
</dbReference>
<accession>A0A550BTU6</accession>
<dbReference type="OrthoDB" id="2629491at2759"/>
<protein>
    <submittedName>
        <fullName evidence="1">Uncharacterized protein</fullName>
    </submittedName>
</protein>